<dbReference type="AlphaFoldDB" id="A0A514LGD4"/>
<sequence length="147" mass="16623">MGYNMQSYQNILVGIDVHGPEWDKPFDQACIYALNHDATLHIATVLNTKTYTTEERFDPKLKELKQHAHEMLDNYKQKAKDKGVYQVNVIFDTGSPKTRITRHLAQKHDIDLIVVGANLANKAEKFVLGSVADGIVREARCDVVTVK</sequence>
<dbReference type="PANTHER" id="PTHR46268:SF6">
    <property type="entry name" value="UNIVERSAL STRESS PROTEIN UP12"/>
    <property type="match status" value="1"/>
</dbReference>
<organism evidence="3 4">
    <name type="scientific">Salicibibacter halophilus</name>
    <dbReference type="NCBI Taxonomy" id="2502791"/>
    <lineage>
        <taxon>Bacteria</taxon>
        <taxon>Bacillati</taxon>
        <taxon>Bacillota</taxon>
        <taxon>Bacilli</taxon>
        <taxon>Bacillales</taxon>
        <taxon>Bacillaceae</taxon>
        <taxon>Salicibibacter</taxon>
    </lineage>
</organism>
<feature type="domain" description="UspA" evidence="2">
    <location>
        <begin position="8"/>
        <end position="147"/>
    </location>
</feature>
<dbReference type="CDD" id="cd00293">
    <property type="entry name" value="USP-like"/>
    <property type="match status" value="1"/>
</dbReference>
<accession>A0A514LGD4</accession>
<gene>
    <name evidence="3" type="ORF">EPH95_06665</name>
</gene>
<evidence type="ECO:0000256" key="1">
    <source>
        <dbReference type="ARBA" id="ARBA00008791"/>
    </source>
</evidence>
<proteinExistence type="inferred from homology"/>
<dbReference type="InterPro" id="IPR006015">
    <property type="entry name" value="Universal_stress_UspA"/>
</dbReference>
<dbReference type="PANTHER" id="PTHR46268">
    <property type="entry name" value="STRESS RESPONSE PROTEIN NHAX"/>
    <property type="match status" value="1"/>
</dbReference>
<protein>
    <submittedName>
        <fullName evidence="3">Universal stress protein</fullName>
    </submittedName>
</protein>
<comment type="similarity">
    <text evidence="1">Belongs to the universal stress protein A family.</text>
</comment>
<dbReference type="Pfam" id="PF00582">
    <property type="entry name" value="Usp"/>
    <property type="match status" value="1"/>
</dbReference>
<dbReference type="PRINTS" id="PR01438">
    <property type="entry name" value="UNVRSLSTRESS"/>
</dbReference>
<dbReference type="SUPFAM" id="SSF52402">
    <property type="entry name" value="Adenine nucleotide alpha hydrolases-like"/>
    <property type="match status" value="1"/>
</dbReference>
<dbReference type="InterPro" id="IPR014729">
    <property type="entry name" value="Rossmann-like_a/b/a_fold"/>
</dbReference>
<dbReference type="EMBL" id="CP035485">
    <property type="protein sequence ID" value="QDI90899.1"/>
    <property type="molecule type" value="Genomic_DNA"/>
</dbReference>
<dbReference type="Gene3D" id="3.40.50.620">
    <property type="entry name" value="HUPs"/>
    <property type="match status" value="1"/>
</dbReference>
<keyword evidence="4" id="KW-1185">Reference proteome</keyword>
<dbReference type="Proteomes" id="UP000319756">
    <property type="component" value="Chromosome"/>
</dbReference>
<evidence type="ECO:0000259" key="2">
    <source>
        <dbReference type="Pfam" id="PF00582"/>
    </source>
</evidence>
<name>A0A514LGD4_9BACI</name>
<dbReference type="InterPro" id="IPR006016">
    <property type="entry name" value="UspA"/>
</dbReference>
<reference evidence="4" key="1">
    <citation type="submission" date="2019-01" db="EMBL/GenBank/DDBJ databases">
        <title>Genomic analysis of Salicibibacter sp. NKC3-5.</title>
        <authorList>
            <person name="Oh Y.J."/>
        </authorList>
    </citation>
    <scope>NUCLEOTIDE SEQUENCE [LARGE SCALE GENOMIC DNA]</scope>
    <source>
        <strain evidence="4">NKC3-5</strain>
    </source>
</reference>
<evidence type="ECO:0000313" key="3">
    <source>
        <dbReference type="EMBL" id="QDI90899.1"/>
    </source>
</evidence>
<evidence type="ECO:0000313" key="4">
    <source>
        <dbReference type="Proteomes" id="UP000319756"/>
    </source>
</evidence>
<dbReference type="KEGG" id="sale:EPH95_06665"/>